<dbReference type="PANTHER" id="PTHR47074">
    <property type="entry name" value="BNAC02G40300D PROTEIN"/>
    <property type="match status" value="1"/>
</dbReference>
<dbReference type="EMBL" id="LS974623">
    <property type="protein sequence ID" value="CAG7900721.1"/>
    <property type="molecule type" value="Genomic_DNA"/>
</dbReference>
<name>A0A3P6AP26_BRACM</name>
<evidence type="ECO:0000313" key="3">
    <source>
        <dbReference type="EMBL" id="VDC95626.1"/>
    </source>
</evidence>
<evidence type="ECO:0000259" key="1">
    <source>
        <dbReference type="Pfam" id="PF13456"/>
    </source>
</evidence>
<reference evidence="3" key="1">
    <citation type="submission" date="2018-11" db="EMBL/GenBank/DDBJ databases">
        <authorList>
            <consortium name="Genoscope - CEA"/>
            <person name="William W."/>
        </authorList>
    </citation>
    <scope>NUCLEOTIDE SEQUENCE</scope>
</reference>
<dbReference type="InterPro" id="IPR036397">
    <property type="entry name" value="RNaseH_sf"/>
</dbReference>
<protein>
    <recommendedName>
        <fullName evidence="1">RNase H type-1 domain-containing protein</fullName>
    </recommendedName>
</protein>
<feature type="domain" description="RNase H type-1" evidence="1">
    <location>
        <begin position="148"/>
        <end position="221"/>
    </location>
</feature>
<sequence>MVRRHIAKDGCCGRCSMDSETVNHILFTCPYARLIWAVSPVQAPPNGVMSDSLYANLYRVMNLKHHRPDLKIHDDLVPWLLWRIWKNRNEFLFKGIDDSAPSTVAKAKEDMEAWLGRKEEDHIVAQTPPLSNARVKWKAPPPQWIKCNTDGAWRKEHQQSGVGWISRDSTGKLLWAGVKDFQRVGPPIEAEAEGIKWAMQSMRSLGYNQVLYETDSQVLARMTA</sequence>
<dbReference type="InterPro" id="IPR002156">
    <property type="entry name" value="RNaseH_domain"/>
</dbReference>
<dbReference type="GO" id="GO:0004523">
    <property type="term" value="F:RNA-DNA hybrid ribonuclease activity"/>
    <property type="evidence" value="ECO:0007669"/>
    <property type="project" value="InterPro"/>
</dbReference>
<dbReference type="EMBL" id="LR031574">
    <property type="protein sequence ID" value="VDC95626.1"/>
    <property type="molecule type" value="Genomic_DNA"/>
</dbReference>
<proteinExistence type="predicted"/>
<evidence type="ECO:0000313" key="2">
    <source>
        <dbReference type="EMBL" id="CAG7900721.1"/>
    </source>
</evidence>
<dbReference type="AlphaFoldDB" id="A0A3P6AP26"/>
<dbReference type="InterPro" id="IPR052929">
    <property type="entry name" value="RNase_H-like_EbsB-rel"/>
</dbReference>
<dbReference type="Gramene" id="A07p03650.2_BraZ1">
    <property type="protein sequence ID" value="A07p03650.2_BraZ1.CDS.1"/>
    <property type="gene ID" value="A07g03650.2_BraZ1"/>
</dbReference>
<accession>A0A3P6AP26</accession>
<dbReference type="Pfam" id="PF13456">
    <property type="entry name" value="RVT_3"/>
    <property type="match status" value="1"/>
</dbReference>
<dbReference type="Gene3D" id="3.30.420.10">
    <property type="entry name" value="Ribonuclease H-like superfamily/Ribonuclease H"/>
    <property type="match status" value="1"/>
</dbReference>
<dbReference type="Proteomes" id="UP000694005">
    <property type="component" value="Chromosome A07"/>
</dbReference>
<dbReference type="InterPro" id="IPR044730">
    <property type="entry name" value="RNase_H-like_dom_plant"/>
</dbReference>
<dbReference type="PANTHER" id="PTHR47074:SF48">
    <property type="entry name" value="POLYNUCLEOTIDYL TRANSFERASE, RIBONUCLEASE H-LIKE SUPERFAMILY PROTEIN"/>
    <property type="match status" value="1"/>
</dbReference>
<dbReference type="GO" id="GO:0003676">
    <property type="term" value="F:nucleic acid binding"/>
    <property type="evidence" value="ECO:0007669"/>
    <property type="project" value="InterPro"/>
</dbReference>
<dbReference type="CDD" id="cd06222">
    <property type="entry name" value="RNase_H_like"/>
    <property type="match status" value="1"/>
</dbReference>
<gene>
    <name evidence="3" type="ORF">BRAA07T28107Z</name>
    <name evidence="2" type="ORF">BRAPAZ1V2_A07P03650.2</name>
</gene>
<dbReference type="InterPro" id="IPR012337">
    <property type="entry name" value="RNaseH-like_sf"/>
</dbReference>
<dbReference type="SUPFAM" id="SSF53098">
    <property type="entry name" value="Ribonuclease H-like"/>
    <property type="match status" value="1"/>
</dbReference>
<organism evidence="3">
    <name type="scientific">Brassica campestris</name>
    <name type="common">Field mustard</name>
    <dbReference type="NCBI Taxonomy" id="3711"/>
    <lineage>
        <taxon>Eukaryota</taxon>
        <taxon>Viridiplantae</taxon>
        <taxon>Streptophyta</taxon>
        <taxon>Embryophyta</taxon>
        <taxon>Tracheophyta</taxon>
        <taxon>Spermatophyta</taxon>
        <taxon>Magnoliopsida</taxon>
        <taxon>eudicotyledons</taxon>
        <taxon>Gunneridae</taxon>
        <taxon>Pentapetalae</taxon>
        <taxon>rosids</taxon>
        <taxon>malvids</taxon>
        <taxon>Brassicales</taxon>
        <taxon>Brassicaceae</taxon>
        <taxon>Brassiceae</taxon>
        <taxon>Brassica</taxon>
    </lineage>
</organism>